<reference evidence="9" key="1">
    <citation type="submission" date="2020-05" db="EMBL/GenBank/DDBJ databases">
        <authorList>
            <person name="Chiriac C."/>
            <person name="Salcher M."/>
            <person name="Ghai R."/>
            <person name="Kavagutti S V."/>
        </authorList>
    </citation>
    <scope>NUCLEOTIDE SEQUENCE</scope>
</reference>
<dbReference type="AlphaFoldDB" id="A0A6J6IFR0"/>
<keyword evidence="7" id="KW-0005">Acetoin biosynthesis</keyword>
<evidence type="ECO:0000256" key="1">
    <source>
        <dbReference type="ARBA" id="ARBA00001784"/>
    </source>
</evidence>
<proteinExistence type="inferred from homology"/>
<accession>A0A6J6IFR0</accession>
<dbReference type="PANTHER" id="PTHR35524">
    <property type="entry name" value="ALPHA-ACETOLACTATE DECARBOXYLASE"/>
    <property type="match status" value="1"/>
</dbReference>
<evidence type="ECO:0000256" key="8">
    <source>
        <dbReference type="ARBA" id="ARBA00023239"/>
    </source>
</evidence>
<keyword evidence="6" id="KW-0210">Decarboxylase</keyword>
<dbReference type="CDD" id="cd17299">
    <property type="entry name" value="acetolactate_decarboxylase"/>
    <property type="match status" value="1"/>
</dbReference>
<dbReference type="EMBL" id="CAEZUP010000124">
    <property type="protein sequence ID" value="CAB4623595.1"/>
    <property type="molecule type" value="Genomic_DNA"/>
</dbReference>
<evidence type="ECO:0000256" key="4">
    <source>
        <dbReference type="ARBA" id="ARBA00013204"/>
    </source>
</evidence>
<dbReference type="GO" id="GO:0045151">
    <property type="term" value="P:acetoin biosynthetic process"/>
    <property type="evidence" value="ECO:0007669"/>
    <property type="project" value="UniProtKB-KW"/>
</dbReference>
<organism evidence="9">
    <name type="scientific">freshwater metagenome</name>
    <dbReference type="NCBI Taxonomy" id="449393"/>
    <lineage>
        <taxon>unclassified sequences</taxon>
        <taxon>metagenomes</taxon>
        <taxon>ecological metagenomes</taxon>
    </lineage>
</organism>
<evidence type="ECO:0000313" key="9">
    <source>
        <dbReference type="EMBL" id="CAB4623595.1"/>
    </source>
</evidence>
<name>A0A6J6IFR0_9ZZZZ</name>
<dbReference type="PANTHER" id="PTHR35524:SF1">
    <property type="entry name" value="ALPHA-ACETOLACTATE DECARBOXYLASE"/>
    <property type="match status" value="1"/>
</dbReference>
<protein>
    <recommendedName>
        <fullName evidence="5">Alpha-acetolactate decarboxylase</fullName>
        <ecNumber evidence="4">4.1.1.5</ecNumber>
    </recommendedName>
</protein>
<comment type="catalytic activity">
    <reaction evidence="1">
        <text>(2S)-2-acetolactate + H(+) = (R)-acetoin + CO2</text>
        <dbReference type="Rhea" id="RHEA:21580"/>
        <dbReference type="ChEBI" id="CHEBI:15378"/>
        <dbReference type="ChEBI" id="CHEBI:15686"/>
        <dbReference type="ChEBI" id="CHEBI:16526"/>
        <dbReference type="ChEBI" id="CHEBI:58476"/>
        <dbReference type="EC" id="4.1.1.5"/>
    </reaction>
</comment>
<sequence length="268" mass="28350">MARDIIDDRFIGALHVRALTRAGFDHDPVTEHTAIQAGTLEALMAGGYEGDTTLDEVLRLGDLGIGTIQQLDGELVILDGTAWSVGSDGMVREVDGSTLTPFAVVTNFAPDVIRTVEGPFSFGQLAQVVDDAAPPDAPVIAIRIDGEFADLSLRSVEKQEPPYKPLREVVAHQTEWSVAYATGTLVGFRFPDATAGLEVPGYHLHFLSDDRRIGGHVMAATLLGGRLAIDPCDELHVELPDGIGLGTPGSADRAEIARLEGGTDSAGS</sequence>
<evidence type="ECO:0000256" key="2">
    <source>
        <dbReference type="ARBA" id="ARBA00005170"/>
    </source>
</evidence>
<evidence type="ECO:0000256" key="5">
    <source>
        <dbReference type="ARBA" id="ARBA00020164"/>
    </source>
</evidence>
<gene>
    <name evidence="9" type="ORF">UFOPK1835_01986</name>
</gene>
<dbReference type="EC" id="4.1.1.5" evidence="4"/>
<dbReference type="Gene3D" id="3.30.1330.80">
    <property type="entry name" value="Hypothetical protein, similar to alpha- acetolactate decarboxylase, domain 2"/>
    <property type="match status" value="2"/>
</dbReference>
<evidence type="ECO:0000256" key="7">
    <source>
        <dbReference type="ARBA" id="ARBA00023061"/>
    </source>
</evidence>
<dbReference type="SUPFAM" id="SSF117856">
    <property type="entry name" value="AF0104/ALDC/Ptd012-like"/>
    <property type="match status" value="1"/>
</dbReference>
<dbReference type="InterPro" id="IPR005128">
    <property type="entry name" value="Acetolactate_a_deCO2ase"/>
</dbReference>
<dbReference type="GO" id="GO:0047605">
    <property type="term" value="F:acetolactate decarboxylase activity"/>
    <property type="evidence" value="ECO:0007669"/>
    <property type="project" value="UniProtKB-EC"/>
</dbReference>
<dbReference type="Pfam" id="PF03306">
    <property type="entry name" value="AAL_decarboxy"/>
    <property type="match status" value="1"/>
</dbReference>
<keyword evidence="8" id="KW-0456">Lyase</keyword>
<comment type="pathway">
    <text evidence="2">Polyol metabolism; (R,R)-butane-2,3-diol biosynthesis; (R,R)-butane-2,3-diol from pyruvate: step 2/3.</text>
</comment>
<comment type="similarity">
    <text evidence="3">Belongs to the alpha-acetolactate decarboxylase family.</text>
</comment>
<dbReference type="UniPathway" id="UPA00626">
    <property type="reaction ID" value="UER00678"/>
</dbReference>
<dbReference type="NCBIfam" id="TIGR01252">
    <property type="entry name" value="acetolac_decarb"/>
    <property type="match status" value="1"/>
</dbReference>
<evidence type="ECO:0000256" key="3">
    <source>
        <dbReference type="ARBA" id="ARBA00007106"/>
    </source>
</evidence>
<evidence type="ECO:0000256" key="6">
    <source>
        <dbReference type="ARBA" id="ARBA00022793"/>
    </source>
</evidence>